<dbReference type="Pfam" id="PF07394">
    <property type="entry name" value="DUF1501"/>
    <property type="match status" value="1"/>
</dbReference>
<evidence type="ECO:0000313" key="3">
    <source>
        <dbReference type="Proteomes" id="UP001500618"/>
    </source>
</evidence>
<dbReference type="InterPro" id="IPR006311">
    <property type="entry name" value="TAT_signal"/>
</dbReference>
<name>A0ABP4V301_9ACTN</name>
<dbReference type="PANTHER" id="PTHR43737:SF1">
    <property type="entry name" value="DUF1501 DOMAIN-CONTAINING PROTEIN"/>
    <property type="match status" value="1"/>
</dbReference>
<dbReference type="RefSeq" id="WP_344314933.1">
    <property type="nucleotide sequence ID" value="NZ_BAAANY010000040.1"/>
</dbReference>
<sequence>MDTLTRRKFLLASGVTAGVALVGGATAVTLHEVMAAAEANPLPGDASVLVLVTLYGGNDGLNTVIPAGDPVYHSSRTDLAYEEKDVLPLADGLGLNPSMKGFKTLWDSKKLAIVRGVSYPKPDHSHFRSMAIWQTASPTSPLPTGWLGRWLDANGRDPLKAIAIGSTLPPLLAGAEVAGAALPLGGITIPSALHSPVQSMGRTDPADPALEARAAGSMTDLLRVEQTFAAHTAKSEPPDDPERPTDGNSGGGQGALGAQLDVVARCIAANAPTRAYSVSLGGFDTHSNEKGTQSKLLGELDSAVNGFLGKVKGKQVVVAVYSEFGRRVAANANQGTDHGTAGPVFIAGEPVAGGFYGDEPSLAKLDDGDLAATTDFRDVYATLVGKVLGTDPGQILGAGRQQLAFL</sequence>
<proteinExistence type="predicted"/>
<evidence type="ECO:0000256" key="1">
    <source>
        <dbReference type="SAM" id="MobiDB-lite"/>
    </source>
</evidence>
<organism evidence="2 3">
    <name type="scientific">Fodinicola feengrottensis</name>
    <dbReference type="NCBI Taxonomy" id="435914"/>
    <lineage>
        <taxon>Bacteria</taxon>
        <taxon>Bacillati</taxon>
        <taxon>Actinomycetota</taxon>
        <taxon>Actinomycetes</taxon>
        <taxon>Mycobacteriales</taxon>
        <taxon>Fodinicola</taxon>
    </lineage>
</organism>
<feature type="compositionally biased region" description="Basic and acidic residues" evidence="1">
    <location>
        <begin position="233"/>
        <end position="245"/>
    </location>
</feature>
<comment type="caution">
    <text evidence="2">The sequence shown here is derived from an EMBL/GenBank/DDBJ whole genome shotgun (WGS) entry which is preliminary data.</text>
</comment>
<dbReference type="InterPro" id="IPR010869">
    <property type="entry name" value="DUF1501"/>
</dbReference>
<dbReference type="Proteomes" id="UP001500618">
    <property type="component" value="Unassembled WGS sequence"/>
</dbReference>
<reference evidence="3" key="1">
    <citation type="journal article" date="2019" name="Int. J. Syst. Evol. Microbiol.">
        <title>The Global Catalogue of Microorganisms (GCM) 10K type strain sequencing project: providing services to taxonomists for standard genome sequencing and annotation.</title>
        <authorList>
            <consortium name="The Broad Institute Genomics Platform"/>
            <consortium name="The Broad Institute Genome Sequencing Center for Infectious Disease"/>
            <person name="Wu L."/>
            <person name="Ma J."/>
        </authorList>
    </citation>
    <scope>NUCLEOTIDE SEQUENCE [LARGE SCALE GENOMIC DNA]</scope>
    <source>
        <strain evidence="3">JCM 14718</strain>
    </source>
</reference>
<gene>
    <name evidence="2" type="ORF">GCM10009765_76460</name>
</gene>
<accession>A0ABP4V301</accession>
<dbReference type="EMBL" id="BAAANY010000040">
    <property type="protein sequence ID" value="GAA1716464.1"/>
    <property type="molecule type" value="Genomic_DNA"/>
</dbReference>
<protein>
    <submittedName>
        <fullName evidence="2">DUF1501 domain-containing protein</fullName>
    </submittedName>
</protein>
<dbReference type="PANTHER" id="PTHR43737">
    <property type="entry name" value="BLL7424 PROTEIN"/>
    <property type="match status" value="1"/>
</dbReference>
<feature type="region of interest" description="Disordered" evidence="1">
    <location>
        <begin position="231"/>
        <end position="254"/>
    </location>
</feature>
<keyword evidence="3" id="KW-1185">Reference proteome</keyword>
<evidence type="ECO:0000313" key="2">
    <source>
        <dbReference type="EMBL" id="GAA1716464.1"/>
    </source>
</evidence>
<dbReference type="PROSITE" id="PS51318">
    <property type="entry name" value="TAT"/>
    <property type="match status" value="1"/>
</dbReference>